<dbReference type="RefSeq" id="WP_134101557.1">
    <property type="nucleotide sequence ID" value="NZ_SODP01000001.1"/>
</dbReference>
<proteinExistence type="predicted"/>
<keyword evidence="1" id="KW-1133">Transmembrane helix</keyword>
<evidence type="ECO:0000313" key="2">
    <source>
        <dbReference type="EMBL" id="TDW77256.1"/>
    </source>
</evidence>
<reference evidence="2 3" key="1">
    <citation type="submission" date="2019-03" db="EMBL/GenBank/DDBJ databases">
        <title>Genomic Encyclopedia of Type Strains, Phase III (KMG-III): the genomes of soil and plant-associated and newly described type strains.</title>
        <authorList>
            <person name="Whitman W."/>
        </authorList>
    </citation>
    <scope>NUCLEOTIDE SEQUENCE [LARGE SCALE GENOMIC DNA]</scope>
    <source>
        <strain evidence="2 3">VKM Ac-2573</strain>
    </source>
</reference>
<dbReference type="Proteomes" id="UP000295146">
    <property type="component" value="Unassembled WGS sequence"/>
</dbReference>
<evidence type="ECO:0000256" key="1">
    <source>
        <dbReference type="SAM" id="Phobius"/>
    </source>
</evidence>
<dbReference type="OrthoDB" id="3296935at2"/>
<comment type="caution">
    <text evidence="2">The sequence shown here is derived from an EMBL/GenBank/DDBJ whole genome shotgun (WGS) entry which is preliminary data.</text>
</comment>
<accession>A0A4R8CME8</accession>
<dbReference type="EMBL" id="SODP01000001">
    <property type="protein sequence ID" value="TDW77256.1"/>
    <property type="molecule type" value="Genomic_DNA"/>
</dbReference>
<keyword evidence="1" id="KW-0472">Membrane</keyword>
<keyword evidence="1" id="KW-0812">Transmembrane</keyword>
<feature type="transmembrane region" description="Helical" evidence="1">
    <location>
        <begin position="6"/>
        <end position="23"/>
    </location>
</feature>
<feature type="transmembrane region" description="Helical" evidence="1">
    <location>
        <begin position="66"/>
        <end position="85"/>
    </location>
</feature>
<dbReference type="AlphaFoldDB" id="A0A4R8CME8"/>
<gene>
    <name evidence="2" type="ORF">EV653_2421</name>
</gene>
<sequence length="99" mass="11143">MGCFFALFAGVFPRLGLLFVWVARPKLVDAAFDSWFWPLLGIIFLPFATLMYVILYTGGGLHGFDWFWVVFAGILDVIHWGAGWTQRRQAPGYPSGVQA</sequence>
<protein>
    <submittedName>
        <fullName evidence="2">Uncharacterized protein</fullName>
    </submittedName>
</protein>
<feature type="transmembrane region" description="Helical" evidence="1">
    <location>
        <begin position="35"/>
        <end position="54"/>
    </location>
</feature>
<organism evidence="2 3">
    <name type="scientific">Kribbella pratensis</name>
    <dbReference type="NCBI Taxonomy" id="2512112"/>
    <lineage>
        <taxon>Bacteria</taxon>
        <taxon>Bacillati</taxon>
        <taxon>Actinomycetota</taxon>
        <taxon>Actinomycetes</taxon>
        <taxon>Propionibacteriales</taxon>
        <taxon>Kribbellaceae</taxon>
        <taxon>Kribbella</taxon>
    </lineage>
</organism>
<evidence type="ECO:0000313" key="3">
    <source>
        <dbReference type="Proteomes" id="UP000295146"/>
    </source>
</evidence>
<keyword evidence="3" id="KW-1185">Reference proteome</keyword>
<name>A0A4R8CME8_9ACTN</name>